<proteinExistence type="predicted"/>
<dbReference type="SUPFAM" id="SSF53448">
    <property type="entry name" value="Nucleotide-diphospho-sugar transferases"/>
    <property type="match status" value="1"/>
</dbReference>
<dbReference type="Proteomes" id="UP000289859">
    <property type="component" value="Unassembled WGS sequence"/>
</dbReference>
<gene>
    <name evidence="2" type="ORF">DSM02_1155</name>
</gene>
<dbReference type="GO" id="GO:0016758">
    <property type="term" value="F:hexosyltransferase activity"/>
    <property type="evidence" value="ECO:0007669"/>
    <property type="project" value="UniProtKB-ARBA"/>
</dbReference>
<sequence>MEGLISVIVPCYNQAEFLEECLTSVLNQTYSNWECIIINDGSADLTEEVAKKWTKNDKRFKYIYQENKGLSSARNTGLAQAKGEYIQFLDSDDFLDQEKFLKSIKEFSKPQVDIVISDFILFNEATNSLENPYCVLGEHQFNLDSILFEWGEKFSIPIHCALIKSKVLIGYSFPTELKAREDWSLWVFLYKSCIVTIFINEPLAYYRQHDMSLTKNFRLMSLEKIKAIGIVEQLISKEKSLKLYKNHIQEISKEYTVLQNRYFGVLNSRTYRLACFFKNNLISLRKILNRHSK</sequence>
<dbReference type="EMBL" id="QOVK01000003">
    <property type="protein sequence ID" value="RXG25185.1"/>
    <property type="molecule type" value="Genomic_DNA"/>
</dbReference>
<protein>
    <recommendedName>
        <fullName evidence="1">Glycosyltransferase 2-like domain-containing protein</fullName>
    </recommendedName>
</protein>
<feature type="domain" description="Glycosyltransferase 2-like" evidence="1">
    <location>
        <begin position="6"/>
        <end position="168"/>
    </location>
</feature>
<evidence type="ECO:0000313" key="3">
    <source>
        <dbReference type="Proteomes" id="UP000289859"/>
    </source>
</evidence>
<name>A0A4Q0PEB0_9FLAO</name>
<accession>A0A4Q0PEB0</accession>
<dbReference type="AlphaFoldDB" id="A0A4Q0PEB0"/>
<dbReference type="PANTHER" id="PTHR22916:SF3">
    <property type="entry name" value="UDP-GLCNAC:BETAGAL BETA-1,3-N-ACETYLGLUCOSAMINYLTRANSFERASE-LIKE PROTEIN 1"/>
    <property type="match status" value="1"/>
</dbReference>
<evidence type="ECO:0000313" key="2">
    <source>
        <dbReference type="EMBL" id="RXG25185.1"/>
    </source>
</evidence>
<reference evidence="2 3" key="1">
    <citation type="submission" date="2018-07" db="EMBL/GenBank/DDBJ databases">
        <title>Leeuwenhoekiella genomics.</title>
        <authorList>
            <person name="Tahon G."/>
            <person name="Willems A."/>
        </authorList>
    </citation>
    <scope>NUCLEOTIDE SEQUENCE [LARGE SCALE GENOMIC DNA]</scope>
    <source>
        <strain evidence="2 3">LMG 29608</strain>
    </source>
</reference>
<dbReference type="Pfam" id="PF00535">
    <property type="entry name" value="Glycos_transf_2"/>
    <property type="match status" value="1"/>
</dbReference>
<keyword evidence="3" id="KW-1185">Reference proteome</keyword>
<dbReference type="InterPro" id="IPR001173">
    <property type="entry name" value="Glyco_trans_2-like"/>
</dbReference>
<dbReference type="Gene3D" id="3.90.550.10">
    <property type="entry name" value="Spore Coat Polysaccharide Biosynthesis Protein SpsA, Chain A"/>
    <property type="match status" value="1"/>
</dbReference>
<organism evidence="2 3">
    <name type="scientific">Leeuwenhoekiella polynyae</name>
    <dbReference type="NCBI Taxonomy" id="1550906"/>
    <lineage>
        <taxon>Bacteria</taxon>
        <taxon>Pseudomonadati</taxon>
        <taxon>Bacteroidota</taxon>
        <taxon>Flavobacteriia</taxon>
        <taxon>Flavobacteriales</taxon>
        <taxon>Flavobacteriaceae</taxon>
        <taxon>Leeuwenhoekiella</taxon>
    </lineage>
</organism>
<evidence type="ECO:0000259" key="1">
    <source>
        <dbReference type="Pfam" id="PF00535"/>
    </source>
</evidence>
<comment type="caution">
    <text evidence="2">The sequence shown here is derived from an EMBL/GenBank/DDBJ whole genome shotgun (WGS) entry which is preliminary data.</text>
</comment>
<dbReference type="OrthoDB" id="597270at2"/>
<dbReference type="PANTHER" id="PTHR22916">
    <property type="entry name" value="GLYCOSYLTRANSFERASE"/>
    <property type="match status" value="1"/>
</dbReference>
<dbReference type="RefSeq" id="WP_128764727.1">
    <property type="nucleotide sequence ID" value="NZ_JBHUOO010000048.1"/>
</dbReference>
<dbReference type="InterPro" id="IPR029044">
    <property type="entry name" value="Nucleotide-diphossugar_trans"/>
</dbReference>